<feature type="domain" description="Glucosamine/galactosamine-6-phosphate isomerase" evidence="8">
    <location>
        <begin position="25"/>
        <end position="235"/>
    </location>
</feature>
<gene>
    <name evidence="7 9" type="primary">pgl</name>
    <name evidence="9" type="ORF">NG821_11625</name>
</gene>
<organism evidence="9 10">
    <name type="scientific">Segatella cerevisiae</name>
    <dbReference type="NCBI Taxonomy" id="2053716"/>
    <lineage>
        <taxon>Bacteria</taxon>
        <taxon>Pseudomonadati</taxon>
        <taxon>Bacteroidota</taxon>
        <taxon>Bacteroidia</taxon>
        <taxon>Bacteroidales</taxon>
        <taxon>Prevotellaceae</taxon>
        <taxon>Segatella</taxon>
    </lineage>
</organism>
<evidence type="ECO:0000313" key="10">
    <source>
        <dbReference type="Proteomes" id="UP001204015"/>
    </source>
</evidence>
<reference evidence="9 10" key="1">
    <citation type="submission" date="2022-06" db="EMBL/GenBank/DDBJ databases">
        <title>A taxonomic note on the genus Prevotella: Description of four novel genera and emended description of the genera Hallella and Xylanibacter.</title>
        <authorList>
            <person name="Hitch T.C.A."/>
        </authorList>
    </citation>
    <scope>NUCLEOTIDE SEQUENCE [LARGE SCALE GENOMIC DNA]</scope>
    <source>
        <strain evidence="9 10">DSM 100619</strain>
    </source>
</reference>
<comment type="similarity">
    <text evidence="4 7">Belongs to the glucosamine/galactosamine-6-phosphate isomerase family. 6-phosphogluconolactonase subfamily.</text>
</comment>
<dbReference type="InterPro" id="IPR005900">
    <property type="entry name" value="6-phosphogluconolactonase_DevB"/>
</dbReference>
<proteinExistence type="inferred from homology"/>
<accession>A0ABT1BZF3</accession>
<dbReference type="SUPFAM" id="SSF100950">
    <property type="entry name" value="NagB/RpiA/CoA transferase-like"/>
    <property type="match status" value="1"/>
</dbReference>
<dbReference type="GO" id="GO:0017057">
    <property type="term" value="F:6-phosphogluconolactonase activity"/>
    <property type="evidence" value="ECO:0007669"/>
    <property type="project" value="UniProtKB-EC"/>
</dbReference>
<evidence type="ECO:0000259" key="8">
    <source>
        <dbReference type="Pfam" id="PF01182"/>
    </source>
</evidence>
<dbReference type="EC" id="3.1.1.31" evidence="5 7"/>
<comment type="function">
    <text evidence="2 7">Hydrolysis of 6-phosphogluconolactone to 6-phosphogluconate.</text>
</comment>
<comment type="catalytic activity">
    <reaction evidence="1 7">
        <text>6-phospho-D-glucono-1,5-lactone + H2O = 6-phospho-D-gluconate + H(+)</text>
        <dbReference type="Rhea" id="RHEA:12556"/>
        <dbReference type="ChEBI" id="CHEBI:15377"/>
        <dbReference type="ChEBI" id="CHEBI:15378"/>
        <dbReference type="ChEBI" id="CHEBI:57955"/>
        <dbReference type="ChEBI" id="CHEBI:58759"/>
        <dbReference type="EC" id="3.1.1.31"/>
    </reaction>
</comment>
<dbReference type="PANTHER" id="PTHR11054:SF0">
    <property type="entry name" value="6-PHOSPHOGLUCONOLACTONASE"/>
    <property type="match status" value="1"/>
</dbReference>
<sequence length="257" mass="28811">MNIVNSDLQKLQCHAYASPIEASRALIARMNTQALKKTNGETYCVALSGGSTPDVLFRVWADQFSNSTPWSKFQFFWVDERCVPPSDEASNYGRFKLLLSDYVPQLEEDVNVFRIIGEASPEREALRYSKLVESRVPQIKVKDLNIPQFDMVLLGIGNEGHTSSIFPGQEHLLSVSSSYLPSIHPVTGVRRVAMTGHPMMKAKQTVFLVMGSAKAEILDRIINLKFDCPARRVMSQAFSPELIGDEKAMERIRISIS</sequence>
<evidence type="ECO:0000256" key="4">
    <source>
        <dbReference type="ARBA" id="ARBA00010662"/>
    </source>
</evidence>
<dbReference type="InterPro" id="IPR006148">
    <property type="entry name" value="Glc/Gal-6P_isomerase"/>
</dbReference>
<evidence type="ECO:0000256" key="1">
    <source>
        <dbReference type="ARBA" id="ARBA00000832"/>
    </source>
</evidence>
<dbReference type="EMBL" id="JAMXLY010000062">
    <property type="protein sequence ID" value="MCO6026476.1"/>
    <property type="molecule type" value="Genomic_DNA"/>
</dbReference>
<name>A0ABT1BZF3_9BACT</name>
<dbReference type="RefSeq" id="WP_252761827.1">
    <property type="nucleotide sequence ID" value="NZ_JAMXLY010000062.1"/>
</dbReference>
<evidence type="ECO:0000256" key="3">
    <source>
        <dbReference type="ARBA" id="ARBA00004961"/>
    </source>
</evidence>
<evidence type="ECO:0000256" key="7">
    <source>
        <dbReference type="RuleBase" id="RU365095"/>
    </source>
</evidence>
<dbReference type="NCBIfam" id="TIGR01198">
    <property type="entry name" value="pgl"/>
    <property type="match status" value="1"/>
</dbReference>
<keyword evidence="7 9" id="KW-0378">Hydrolase</keyword>
<keyword evidence="10" id="KW-1185">Reference proteome</keyword>
<dbReference type="InterPro" id="IPR037171">
    <property type="entry name" value="NagB/RpiA_transferase-like"/>
</dbReference>
<dbReference type="InterPro" id="IPR039104">
    <property type="entry name" value="6PGL"/>
</dbReference>
<comment type="pathway">
    <text evidence="3 7">Carbohydrate degradation; pentose phosphate pathway; D-ribulose 5-phosphate from D-glucose 6-phosphate (oxidative stage): step 2/3.</text>
</comment>
<dbReference type="Proteomes" id="UP001204015">
    <property type="component" value="Unassembled WGS sequence"/>
</dbReference>
<dbReference type="Pfam" id="PF01182">
    <property type="entry name" value="Glucosamine_iso"/>
    <property type="match status" value="1"/>
</dbReference>
<evidence type="ECO:0000256" key="2">
    <source>
        <dbReference type="ARBA" id="ARBA00002681"/>
    </source>
</evidence>
<dbReference type="Gene3D" id="3.40.50.1360">
    <property type="match status" value="1"/>
</dbReference>
<protein>
    <recommendedName>
        <fullName evidence="6 7">6-phosphogluconolactonase</fullName>
        <shortName evidence="7">6PGL</shortName>
        <ecNumber evidence="5 7">3.1.1.31</ecNumber>
    </recommendedName>
</protein>
<evidence type="ECO:0000313" key="9">
    <source>
        <dbReference type="EMBL" id="MCO6026476.1"/>
    </source>
</evidence>
<dbReference type="PANTHER" id="PTHR11054">
    <property type="entry name" value="6-PHOSPHOGLUCONOLACTONASE"/>
    <property type="match status" value="1"/>
</dbReference>
<comment type="caution">
    <text evidence="9">The sequence shown here is derived from an EMBL/GenBank/DDBJ whole genome shotgun (WGS) entry which is preliminary data.</text>
</comment>
<evidence type="ECO:0000256" key="5">
    <source>
        <dbReference type="ARBA" id="ARBA00013198"/>
    </source>
</evidence>
<dbReference type="CDD" id="cd01400">
    <property type="entry name" value="6PGL"/>
    <property type="match status" value="1"/>
</dbReference>
<evidence type="ECO:0000256" key="6">
    <source>
        <dbReference type="ARBA" id="ARBA00020337"/>
    </source>
</evidence>